<dbReference type="InterPro" id="IPR021942">
    <property type="entry name" value="DUF3557"/>
</dbReference>
<name>G0MDC4_CAEBE</name>
<evidence type="ECO:0000313" key="1">
    <source>
        <dbReference type="EMBL" id="EGT49639.1"/>
    </source>
</evidence>
<evidence type="ECO:0008006" key="3">
    <source>
        <dbReference type="Google" id="ProtNLM"/>
    </source>
</evidence>
<dbReference type="OMA" id="FLEIRIV"/>
<proteinExistence type="predicted"/>
<keyword evidence="2" id="KW-1185">Reference proteome</keyword>
<reference evidence="2" key="1">
    <citation type="submission" date="2011-07" db="EMBL/GenBank/DDBJ databases">
        <authorList>
            <consortium name="Caenorhabditis brenneri Sequencing and Analysis Consortium"/>
            <person name="Wilson R.K."/>
        </authorList>
    </citation>
    <scope>NUCLEOTIDE SEQUENCE [LARGE SCALE GENOMIC DNA]</scope>
    <source>
        <strain evidence="2">PB2801</strain>
    </source>
</reference>
<organism evidence="2">
    <name type="scientific">Caenorhabditis brenneri</name>
    <name type="common">Nematode worm</name>
    <dbReference type="NCBI Taxonomy" id="135651"/>
    <lineage>
        <taxon>Eukaryota</taxon>
        <taxon>Metazoa</taxon>
        <taxon>Ecdysozoa</taxon>
        <taxon>Nematoda</taxon>
        <taxon>Chromadorea</taxon>
        <taxon>Rhabditida</taxon>
        <taxon>Rhabditina</taxon>
        <taxon>Rhabditomorpha</taxon>
        <taxon>Rhabditoidea</taxon>
        <taxon>Rhabditidae</taxon>
        <taxon>Peloderinae</taxon>
        <taxon>Caenorhabditis</taxon>
    </lineage>
</organism>
<dbReference type="InParanoid" id="G0MDC4"/>
<dbReference type="Proteomes" id="UP000008068">
    <property type="component" value="Unassembled WGS sequence"/>
</dbReference>
<dbReference type="PANTHER" id="PTHR31379">
    <property type="entry name" value="F-BOX C PROTEIN-RELATED-RELATED"/>
    <property type="match status" value="1"/>
</dbReference>
<dbReference type="FunCoup" id="G0MDC4">
    <property type="interactions" value="390"/>
</dbReference>
<dbReference type="OrthoDB" id="5911039at2759"/>
<dbReference type="HOGENOM" id="CLU_042576_0_1_1"/>
<sequence>MSSTKLLDYESLKILVGYMDPNLRFKLARTIPSLRVIEKLVPLRLHSLSFKPLMTFVNDTNYHLSIYRQYPANYDIPKTHQEDNDSGGISSDLTEHGFEIWSTLPDLSPGDVEIITSEDFEPSEELILDGYQEKIERELEIYEKALARQQEPDFEFCYWERNIFPEIPDAEENPVHREIADRLYVSTLAQFSKSQIQEAIKNCRAELVPYYCRRDNTPLPFTPLLQLTVTSPDGQQKIYRRSYSIKLREAWKKLNTSLLGGYRDVISTRSLNVLSENLVIRLPTGLRIKITNLNITRNVPSVYESLKSLIDDSSYPLNTLNLRNEYSISEHFDHPIVKNAKSLTFYSFDESLEGFEGILLNLQNEIVCAYIDYDLSVDSQIEFIENWIGERKEICKSFSYRQFDENAVQELIQEIGNRGIGTTLNKSSAIVPIDDHSELTINYEKREKPSDYPGPDDDTFTFDDHNDTILHVVTMRVVPK</sequence>
<gene>
    <name evidence="1" type="ORF">CAEBREN_15526</name>
</gene>
<evidence type="ECO:0000313" key="2">
    <source>
        <dbReference type="Proteomes" id="UP000008068"/>
    </source>
</evidence>
<protein>
    <recommendedName>
        <fullName evidence="3">F-box domain-containing protein</fullName>
    </recommendedName>
</protein>
<dbReference type="AlphaFoldDB" id="G0MDC4"/>
<dbReference type="eggNOG" id="ENOG502THZU">
    <property type="taxonomic scope" value="Eukaryota"/>
</dbReference>
<dbReference type="PANTHER" id="PTHR31379:SF1">
    <property type="entry name" value="F-BOX C PROTEIN-RELATED"/>
    <property type="match status" value="1"/>
</dbReference>
<dbReference type="EMBL" id="GL379790">
    <property type="protein sequence ID" value="EGT49639.1"/>
    <property type="molecule type" value="Genomic_DNA"/>
</dbReference>
<accession>G0MDC4</accession>
<dbReference type="Pfam" id="PF12078">
    <property type="entry name" value="DUF3557"/>
    <property type="match status" value="1"/>
</dbReference>